<dbReference type="PROSITE" id="PS00941">
    <property type="entry name" value="CARBOXYLESTERASE_B_2"/>
    <property type="match status" value="1"/>
</dbReference>
<keyword evidence="3" id="KW-1185">Reference proteome</keyword>
<dbReference type="PANTHER" id="PTHR11559">
    <property type="entry name" value="CARBOXYLESTERASE"/>
    <property type="match status" value="1"/>
</dbReference>
<dbReference type="InterPro" id="IPR002018">
    <property type="entry name" value="CarbesteraseB"/>
</dbReference>
<accession>A0AA39YIW1</accession>
<dbReference type="AlphaFoldDB" id="A0AA39YIW1"/>
<dbReference type="Gene3D" id="3.40.50.1820">
    <property type="entry name" value="alpha/beta hydrolase"/>
    <property type="match status" value="1"/>
</dbReference>
<dbReference type="EMBL" id="JAUJDW010000027">
    <property type="protein sequence ID" value="KAK0653459.1"/>
    <property type="molecule type" value="Genomic_DNA"/>
</dbReference>
<dbReference type="SUPFAM" id="SSF53474">
    <property type="entry name" value="alpha/beta-Hydrolases"/>
    <property type="match status" value="1"/>
</dbReference>
<sequence length="250" mass="27183">MLPHPSEIFASDHQFRQLRTEPSYNKKTDHLASVLKEDFETEDCLFLDVFVPHAVFQSRQEITQTEKPGAPVVVWIHGGEGLSGSKTLPAQPFELLKHGLLLPRGFRPDATVLVSVNYRLGVFGAFGDLGKPSDSSSLEQKDGNVGVQDQRMAIRWVREKIKLFGGDAGRVTIIRGAAAADGSTAGVLGLYHTAAAAADERVLRQHTVLPDGLTVKSFLRLANVSSLSEARSLPSEELIAANKALMDMLV</sequence>
<evidence type="ECO:0000313" key="3">
    <source>
        <dbReference type="Proteomes" id="UP001175001"/>
    </source>
</evidence>
<name>A0AA39YIW1_9PEZI</name>
<evidence type="ECO:0000259" key="1">
    <source>
        <dbReference type="Pfam" id="PF00135"/>
    </source>
</evidence>
<protein>
    <submittedName>
        <fullName evidence="2">Carboxylesterase patB</fullName>
    </submittedName>
</protein>
<dbReference type="InterPro" id="IPR050309">
    <property type="entry name" value="Type-B_Carboxylest/Lipase"/>
</dbReference>
<proteinExistence type="predicted"/>
<comment type="caution">
    <text evidence="2">The sequence shown here is derived from an EMBL/GenBank/DDBJ whole genome shotgun (WGS) entry which is preliminary data.</text>
</comment>
<reference evidence="2" key="1">
    <citation type="submission" date="2023-06" db="EMBL/GenBank/DDBJ databases">
        <title>Multi-omics analyses reveal the molecular pathogenesis toolkit of Lasiodiplodia hormozganensis, a cross-kingdom pathogen.</title>
        <authorList>
            <person name="Felix C."/>
            <person name="Meneses R."/>
            <person name="Goncalves M.F.M."/>
            <person name="Tilleman L."/>
            <person name="Duarte A.S."/>
            <person name="Jorrin-Novo J.V."/>
            <person name="Van De Peer Y."/>
            <person name="Deforce D."/>
            <person name="Van Nieuwerburgh F."/>
            <person name="Esteves A.C."/>
            <person name="Alves A."/>
        </authorList>
    </citation>
    <scope>NUCLEOTIDE SEQUENCE</scope>
    <source>
        <strain evidence="2">CBS 339.90</strain>
    </source>
</reference>
<organism evidence="2 3">
    <name type="scientific">Lasiodiplodia hormozganensis</name>
    <dbReference type="NCBI Taxonomy" id="869390"/>
    <lineage>
        <taxon>Eukaryota</taxon>
        <taxon>Fungi</taxon>
        <taxon>Dikarya</taxon>
        <taxon>Ascomycota</taxon>
        <taxon>Pezizomycotina</taxon>
        <taxon>Dothideomycetes</taxon>
        <taxon>Dothideomycetes incertae sedis</taxon>
        <taxon>Botryosphaeriales</taxon>
        <taxon>Botryosphaeriaceae</taxon>
        <taxon>Lasiodiplodia</taxon>
    </lineage>
</organism>
<dbReference type="InterPro" id="IPR029058">
    <property type="entry name" value="AB_hydrolase_fold"/>
</dbReference>
<evidence type="ECO:0000313" key="2">
    <source>
        <dbReference type="EMBL" id="KAK0653459.1"/>
    </source>
</evidence>
<dbReference type="InterPro" id="IPR019819">
    <property type="entry name" value="Carboxylesterase_B_CS"/>
</dbReference>
<feature type="domain" description="Carboxylesterase type B" evidence="1">
    <location>
        <begin position="32"/>
        <end position="175"/>
    </location>
</feature>
<dbReference type="Proteomes" id="UP001175001">
    <property type="component" value="Unassembled WGS sequence"/>
</dbReference>
<dbReference type="Pfam" id="PF00135">
    <property type="entry name" value="COesterase"/>
    <property type="match status" value="1"/>
</dbReference>
<gene>
    <name evidence="2" type="primary">patB_4</name>
    <name evidence="2" type="ORF">DIS24_g5967</name>
</gene>